<evidence type="ECO:0000256" key="10">
    <source>
        <dbReference type="ARBA" id="ARBA00093448"/>
    </source>
</evidence>
<keyword evidence="15" id="KW-1185">Reference proteome</keyword>
<dbReference type="RefSeq" id="WP_084411779.1">
    <property type="nucleotide sequence ID" value="NZ_FWXR01000019.1"/>
</dbReference>
<dbReference type="GO" id="GO:0046872">
    <property type="term" value="F:metal ion binding"/>
    <property type="evidence" value="ECO:0007669"/>
    <property type="project" value="UniProtKB-KW"/>
</dbReference>
<evidence type="ECO:0000256" key="1">
    <source>
        <dbReference type="ARBA" id="ARBA00001947"/>
    </source>
</evidence>
<keyword evidence="9" id="KW-0961">Cell wall biogenesis/degradation</keyword>
<evidence type="ECO:0000256" key="6">
    <source>
        <dbReference type="ARBA" id="ARBA00022801"/>
    </source>
</evidence>
<evidence type="ECO:0000256" key="11">
    <source>
        <dbReference type="ARBA" id="ARBA00093666"/>
    </source>
</evidence>
<accession>A0A1W2E177</accession>
<feature type="chain" id="PRO_5010725290" description="Murein endopeptidase K" evidence="13">
    <location>
        <begin position="36"/>
        <end position="537"/>
    </location>
</feature>
<evidence type="ECO:0000256" key="2">
    <source>
        <dbReference type="ARBA" id="ARBA00004776"/>
    </source>
</evidence>
<dbReference type="PANTHER" id="PTHR37425:SF1">
    <property type="entry name" value="OUTER MEMBRANE PROTEIN"/>
    <property type="match status" value="1"/>
</dbReference>
<dbReference type="EMBL" id="FWXR01000019">
    <property type="protein sequence ID" value="SMD02808.1"/>
    <property type="molecule type" value="Genomic_DNA"/>
</dbReference>
<organism evidence="14 15">
    <name type="scientific">Fulvimarina manganoxydans</name>
    <dbReference type="NCBI Taxonomy" id="937218"/>
    <lineage>
        <taxon>Bacteria</taxon>
        <taxon>Pseudomonadati</taxon>
        <taxon>Pseudomonadota</taxon>
        <taxon>Alphaproteobacteria</taxon>
        <taxon>Hyphomicrobiales</taxon>
        <taxon>Aurantimonadaceae</taxon>
        <taxon>Fulvimarina</taxon>
    </lineage>
</organism>
<evidence type="ECO:0000256" key="8">
    <source>
        <dbReference type="ARBA" id="ARBA00023049"/>
    </source>
</evidence>
<keyword evidence="7" id="KW-0862">Zinc</keyword>
<dbReference type="PANTHER" id="PTHR37425">
    <property type="match status" value="1"/>
</dbReference>
<dbReference type="GO" id="GO:0008237">
    <property type="term" value="F:metallopeptidase activity"/>
    <property type="evidence" value="ECO:0007669"/>
    <property type="project" value="UniProtKB-KW"/>
</dbReference>
<feature type="signal peptide" evidence="13">
    <location>
        <begin position="1"/>
        <end position="35"/>
    </location>
</feature>
<dbReference type="Gene3D" id="3.30.1380.10">
    <property type="match status" value="1"/>
</dbReference>
<keyword evidence="5 13" id="KW-0732">Signal</keyword>
<evidence type="ECO:0000256" key="5">
    <source>
        <dbReference type="ARBA" id="ARBA00022729"/>
    </source>
</evidence>
<evidence type="ECO:0000256" key="7">
    <source>
        <dbReference type="ARBA" id="ARBA00022833"/>
    </source>
</evidence>
<dbReference type="GO" id="GO:0071555">
    <property type="term" value="P:cell wall organization"/>
    <property type="evidence" value="ECO:0007669"/>
    <property type="project" value="UniProtKB-KW"/>
</dbReference>
<dbReference type="Proteomes" id="UP000192656">
    <property type="component" value="Unassembled WGS sequence"/>
</dbReference>
<comment type="cofactor">
    <cofactor evidence="1">
        <name>Zn(2+)</name>
        <dbReference type="ChEBI" id="CHEBI:29105"/>
    </cofactor>
</comment>
<evidence type="ECO:0000313" key="14">
    <source>
        <dbReference type="EMBL" id="SMD02808.1"/>
    </source>
</evidence>
<protein>
    <recommendedName>
        <fullName evidence="11">Murein endopeptidase K</fullName>
    </recommendedName>
</protein>
<evidence type="ECO:0000256" key="12">
    <source>
        <dbReference type="SAM" id="MobiDB-lite"/>
    </source>
</evidence>
<evidence type="ECO:0000256" key="4">
    <source>
        <dbReference type="ARBA" id="ARBA00022723"/>
    </source>
</evidence>
<evidence type="ECO:0000256" key="9">
    <source>
        <dbReference type="ARBA" id="ARBA00023316"/>
    </source>
</evidence>
<evidence type="ECO:0000256" key="3">
    <source>
        <dbReference type="ARBA" id="ARBA00022670"/>
    </source>
</evidence>
<dbReference type="InterPro" id="IPR010275">
    <property type="entry name" value="MepK"/>
</dbReference>
<dbReference type="CDD" id="cd14844">
    <property type="entry name" value="Zn-DD-carboxypeptidase_like"/>
    <property type="match status" value="1"/>
</dbReference>
<dbReference type="STRING" id="937218.SAMN06297251_11950"/>
<comment type="pathway">
    <text evidence="2">Cell wall biogenesis; cell wall polysaccharide biosynthesis.</text>
</comment>
<dbReference type="Pfam" id="PF05951">
    <property type="entry name" value="Peptidase_M15_2"/>
    <property type="match status" value="1"/>
</dbReference>
<keyword evidence="8" id="KW-0482">Metalloprotease</keyword>
<name>A0A1W2E177_9HYPH</name>
<comment type="similarity">
    <text evidence="10">Belongs to the peptidase M15 family.</text>
</comment>
<reference evidence="14 15" key="1">
    <citation type="submission" date="2017-04" db="EMBL/GenBank/DDBJ databases">
        <authorList>
            <person name="Afonso C.L."/>
            <person name="Miller P.J."/>
            <person name="Scott M.A."/>
            <person name="Spackman E."/>
            <person name="Goraichik I."/>
            <person name="Dimitrov K.M."/>
            <person name="Suarez D.L."/>
            <person name="Swayne D.E."/>
        </authorList>
    </citation>
    <scope>NUCLEOTIDE SEQUENCE [LARGE SCALE GENOMIC DNA]</scope>
    <source>
        <strain evidence="14 15">CGMCC 1.10972</strain>
    </source>
</reference>
<dbReference type="SUPFAM" id="SSF55166">
    <property type="entry name" value="Hedgehog/DD-peptidase"/>
    <property type="match status" value="1"/>
</dbReference>
<dbReference type="GO" id="GO:0006508">
    <property type="term" value="P:proteolysis"/>
    <property type="evidence" value="ECO:0007669"/>
    <property type="project" value="UniProtKB-KW"/>
</dbReference>
<feature type="compositionally biased region" description="Low complexity" evidence="12">
    <location>
        <begin position="266"/>
        <end position="295"/>
    </location>
</feature>
<evidence type="ECO:0000313" key="15">
    <source>
        <dbReference type="Proteomes" id="UP000192656"/>
    </source>
</evidence>
<dbReference type="AlphaFoldDB" id="A0A1W2E177"/>
<gene>
    <name evidence="14" type="ORF">SAMN06297251_11950</name>
</gene>
<keyword evidence="6" id="KW-0378">Hydrolase</keyword>
<keyword evidence="3" id="KW-0645">Protease</keyword>
<proteinExistence type="inferred from homology"/>
<evidence type="ECO:0000256" key="13">
    <source>
        <dbReference type="SAM" id="SignalP"/>
    </source>
</evidence>
<dbReference type="InterPro" id="IPR009045">
    <property type="entry name" value="Zn_M74/Hedgehog-like"/>
</dbReference>
<feature type="region of interest" description="Disordered" evidence="12">
    <location>
        <begin position="257"/>
        <end position="302"/>
    </location>
</feature>
<keyword evidence="4" id="KW-0479">Metal-binding</keyword>
<sequence>MFGLTAVPGASTWRLAMLAATMALSFLMAVPAAQAETRTLKFYNLHTRERASFDYKRNGRYDQGELKKINWFMRDWRKGKEITMDPKLLDLVWEAYRQSGSRDYIHVICGYRSPATNSMLRRTRGGQAQKSQHMVGKALDFYIPDVPLAKLRAIGLKMQVGGVGYYPKSGSPFVHFDTGNARHWPRMSRKQLLAVFPNGNTVHVPSDGKPLPGYQQALASYKSRRSSSSLEVANASGGSSGGGKTLLAMLFGDGGADEAEDEAEIATSPARSAPAARQPQAPVVASVVPTSRPTPGAIPQPTVAMLDAGFDTRSDPRNAPAAAVNAASSEPATVIAALAPSEIPLPRWAPGRAVPATIEAPVEASEPSQDEVATMVAALESESPSVNETAAGELAYAVPTPRQRPPFATVLNSEAVAAAVPEKLPTRPAKQAETQAALTTVAAVAPSARPERVRKAEAKEPVVRQSSETARTIAAIAAAASSEEDAAMAADLSGKGGRVIRVADSLPPAPRKPVATKSQDEIAARFEAVAFFGEAAN</sequence>